<evidence type="ECO:0000313" key="2">
    <source>
        <dbReference type="Proteomes" id="UP000663193"/>
    </source>
</evidence>
<dbReference type="Proteomes" id="UP000663193">
    <property type="component" value="Chromosome 3"/>
</dbReference>
<proteinExistence type="predicted"/>
<keyword evidence="2" id="KW-1185">Reference proteome</keyword>
<accession>A0A7U2HWS5</accession>
<gene>
    <name evidence="1" type="ORF">JI435_403970</name>
</gene>
<evidence type="ECO:0000313" key="1">
    <source>
        <dbReference type="EMBL" id="QRC93508.1"/>
    </source>
</evidence>
<name>A0A7U2HWS5_PHANO</name>
<protein>
    <submittedName>
        <fullName evidence="1">Uncharacterized protein</fullName>
    </submittedName>
</protein>
<reference evidence="2" key="1">
    <citation type="journal article" date="2021" name="BMC Genomics">
        <title>Chromosome-level genome assembly and manually-curated proteome of model necrotroph Parastagonospora nodorum Sn15 reveals a genome-wide trove of candidate effector homologs, and redundancy of virulence-related functions within an accessory chromosome.</title>
        <authorList>
            <person name="Bertazzoni S."/>
            <person name="Jones D.A.B."/>
            <person name="Phan H.T."/>
            <person name="Tan K.-C."/>
            <person name="Hane J.K."/>
        </authorList>
    </citation>
    <scope>NUCLEOTIDE SEQUENCE [LARGE SCALE GENOMIC DNA]</scope>
    <source>
        <strain evidence="2">SN15 / ATCC MYA-4574 / FGSC 10173)</strain>
    </source>
</reference>
<organism evidence="1 2">
    <name type="scientific">Phaeosphaeria nodorum (strain SN15 / ATCC MYA-4574 / FGSC 10173)</name>
    <name type="common">Glume blotch fungus</name>
    <name type="synonym">Parastagonospora nodorum</name>
    <dbReference type="NCBI Taxonomy" id="321614"/>
    <lineage>
        <taxon>Eukaryota</taxon>
        <taxon>Fungi</taxon>
        <taxon>Dikarya</taxon>
        <taxon>Ascomycota</taxon>
        <taxon>Pezizomycotina</taxon>
        <taxon>Dothideomycetes</taxon>
        <taxon>Pleosporomycetidae</taxon>
        <taxon>Pleosporales</taxon>
        <taxon>Pleosporineae</taxon>
        <taxon>Phaeosphaeriaceae</taxon>
        <taxon>Parastagonospora</taxon>
    </lineage>
</organism>
<dbReference type="VEuPathDB" id="FungiDB:JI435_403970"/>
<sequence>MGIKLSAMATTQPVSNCWYTRCAIIQGALSRWIIYAYLYLQWGSCCMWCYRGEWSRIHCRF</sequence>
<dbReference type="AlphaFoldDB" id="A0A7U2HWS5"/>
<dbReference type="EMBL" id="CP069025">
    <property type="protein sequence ID" value="QRC93508.1"/>
    <property type="molecule type" value="Genomic_DNA"/>
</dbReference>